<evidence type="ECO:0000313" key="4">
    <source>
        <dbReference type="EMBL" id="PIQ72271.1"/>
    </source>
</evidence>
<feature type="domain" description="DDE Tnp4" evidence="3">
    <location>
        <begin position="9"/>
        <end position="68"/>
    </location>
</feature>
<comment type="cofactor">
    <cofactor evidence="1">
        <name>a divalent metal cation</name>
        <dbReference type="ChEBI" id="CHEBI:60240"/>
    </cofactor>
</comment>
<accession>A0A2H0KLY5</accession>
<evidence type="ECO:0000313" key="5">
    <source>
        <dbReference type="Proteomes" id="UP000229570"/>
    </source>
</evidence>
<sequence length="78" mass="9529">MNISIKKNRWKKILTRSEKIHNTKLAKRRIIVEHILSRIKKYKILSDTYRSKEKEYNQHIKNIAALCNFQLLFRQLHP</sequence>
<protein>
    <recommendedName>
        <fullName evidence="3">DDE Tnp4 domain-containing protein</fullName>
    </recommendedName>
</protein>
<reference evidence="4 5" key="1">
    <citation type="submission" date="2017-09" db="EMBL/GenBank/DDBJ databases">
        <title>Depth-based differentiation of microbial function through sediment-hosted aquifers and enrichment of novel symbionts in the deep terrestrial subsurface.</title>
        <authorList>
            <person name="Probst A.J."/>
            <person name="Ladd B."/>
            <person name="Jarett J.K."/>
            <person name="Geller-Mcgrath D.E."/>
            <person name="Sieber C.M."/>
            <person name="Emerson J.B."/>
            <person name="Anantharaman K."/>
            <person name="Thomas B.C."/>
            <person name="Malmstrom R."/>
            <person name="Stieglmeier M."/>
            <person name="Klingl A."/>
            <person name="Woyke T."/>
            <person name="Ryan C.M."/>
            <person name="Banfield J.F."/>
        </authorList>
    </citation>
    <scope>NUCLEOTIDE SEQUENCE [LARGE SCALE GENOMIC DNA]</scope>
    <source>
        <strain evidence="4">CG11_big_fil_rev_8_21_14_0_20_35_14</strain>
    </source>
</reference>
<comment type="caution">
    <text evidence="4">The sequence shown here is derived from an EMBL/GenBank/DDBJ whole genome shotgun (WGS) entry which is preliminary data.</text>
</comment>
<dbReference type="EMBL" id="PCVL01000057">
    <property type="protein sequence ID" value="PIQ72271.1"/>
    <property type="molecule type" value="Genomic_DNA"/>
</dbReference>
<dbReference type="Pfam" id="PF13359">
    <property type="entry name" value="DDE_Tnp_4"/>
    <property type="match status" value="1"/>
</dbReference>
<gene>
    <name evidence="4" type="ORF">COV86_03915</name>
</gene>
<organism evidence="4 5">
    <name type="scientific">Candidatus Roizmanbacteria bacterium CG11_big_fil_rev_8_21_14_0_20_35_14</name>
    <dbReference type="NCBI Taxonomy" id="1974855"/>
    <lineage>
        <taxon>Bacteria</taxon>
        <taxon>Candidatus Roizmaniibacteriota</taxon>
    </lineage>
</organism>
<name>A0A2H0KLY5_9BACT</name>
<evidence type="ECO:0000256" key="1">
    <source>
        <dbReference type="ARBA" id="ARBA00001968"/>
    </source>
</evidence>
<evidence type="ECO:0000256" key="2">
    <source>
        <dbReference type="ARBA" id="ARBA00022723"/>
    </source>
</evidence>
<dbReference type="InterPro" id="IPR027806">
    <property type="entry name" value="HARBI1_dom"/>
</dbReference>
<dbReference type="AlphaFoldDB" id="A0A2H0KLY5"/>
<keyword evidence="2" id="KW-0479">Metal-binding</keyword>
<dbReference type="GO" id="GO:0046872">
    <property type="term" value="F:metal ion binding"/>
    <property type="evidence" value="ECO:0007669"/>
    <property type="project" value="UniProtKB-KW"/>
</dbReference>
<evidence type="ECO:0000259" key="3">
    <source>
        <dbReference type="Pfam" id="PF13359"/>
    </source>
</evidence>
<dbReference type="Proteomes" id="UP000229570">
    <property type="component" value="Unassembled WGS sequence"/>
</dbReference>
<proteinExistence type="predicted"/>